<evidence type="ECO:0000313" key="1">
    <source>
        <dbReference type="EMBL" id="RRT55277.1"/>
    </source>
</evidence>
<name>A0A426YU69_ENSVE</name>
<protein>
    <submittedName>
        <fullName evidence="1">Uncharacterized protein</fullName>
    </submittedName>
</protein>
<reference evidence="1 2" key="1">
    <citation type="journal article" date="2014" name="Agronomy (Basel)">
        <title>A Draft Genome Sequence for Ensete ventricosum, the Drought-Tolerant Tree Against Hunger.</title>
        <authorList>
            <person name="Harrison J."/>
            <person name="Moore K.A."/>
            <person name="Paszkiewicz K."/>
            <person name="Jones T."/>
            <person name="Grant M."/>
            <person name="Ambacheew D."/>
            <person name="Muzemil S."/>
            <person name="Studholme D.J."/>
        </authorList>
    </citation>
    <scope>NUCLEOTIDE SEQUENCE [LARGE SCALE GENOMIC DNA]</scope>
</reference>
<dbReference type="EMBL" id="AMZH03010164">
    <property type="protein sequence ID" value="RRT55277.1"/>
    <property type="molecule type" value="Genomic_DNA"/>
</dbReference>
<sequence>MTKSMCRWVPLPEERESRLFSGSGACWAAEASPPELLSIEHVKVLSRWKEFPAEVPFTTSYNGGIYTCGAKGGHTEMFNGAMPSFDLRAWLCVGRCLRWFPGPRSTRLAIVSMVY</sequence>
<comment type="caution">
    <text evidence="1">The sequence shown here is derived from an EMBL/GenBank/DDBJ whole genome shotgun (WGS) entry which is preliminary data.</text>
</comment>
<dbReference type="AlphaFoldDB" id="A0A426YU69"/>
<proteinExistence type="predicted"/>
<gene>
    <name evidence="1" type="ORF">B296_00040845</name>
</gene>
<accession>A0A426YU69</accession>
<organism evidence="1 2">
    <name type="scientific">Ensete ventricosum</name>
    <name type="common">Abyssinian banana</name>
    <name type="synonym">Musa ensete</name>
    <dbReference type="NCBI Taxonomy" id="4639"/>
    <lineage>
        <taxon>Eukaryota</taxon>
        <taxon>Viridiplantae</taxon>
        <taxon>Streptophyta</taxon>
        <taxon>Embryophyta</taxon>
        <taxon>Tracheophyta</taxon>
        <taxon>Spermatophyta</taxon>
        <taxon>Magnoliopsida</taxon>
        <taxon>Liliopsida</taxon>
        <taxon>Zingiberales</taxon>
        <taxon>Musaceae</taxon>
        <taxon>Ensete</taxon>
    </lineage>
</organism>
<dbReference type="Proteomes" id="UP000287651">
    <property type="component" value="Unassembled WGS sequence"/>
</dbReference>
<evidence type="ECO:0000313" key="2">
    <source>
        <dbReference type="Proteomes" id="UP000287651"/>
    </source>
</evidence>